<dbReference type="InterPro" id="IPR036465">
    <property type="entry name" value="vWFA_dom_sf"/>
</dbReference>
<evidence type="ECO:0000313" key="4">
    <source>
        <dbReference type="WBParaSite" id="ACRNAN_scaffold957.g30082.t1"/>
    </source>
</evidence>
<keyword evidence="3" id="KW-1185">Reference proteome</keyword>
<protein>
    <submittedName>
        <fullName evidence="4">VWFA domain-containing protein</fullName>
    </submittedName>
</protein>
<feature type="signal peptide" evidence="1">
    <location>
        <begin position="1"/>
        <end position="20"/>
    </location>
</feature>
<dbReference type="SUPFAM" id="SSF53300">
    <property type="entry name" value="vWA-like"/>
    <property type="match status" value="1"/>
</dbReference>
<dbReference type="InterPro" id="IPR002035">
    <property type="entry name" value="VWF_A"/>
</dbReference>
<dbReference type="AlphaFoldDB" id="A0A914ER44"/>
<feature type="chain" id="PRO_5037180292" evidence="1">
    <location>
        <begin position="21"/>
        <end position="530"/>
    </location>
</feature>
<proteinExistence type="predicted"/>
<accession>A0A914ER44</accession>
<reference evidence="4" key="1">
    <citation type="submission" date="2022-11" db="UniProtKB">
        <authorList>
            <consortium name="WormBaseParasite"/>
        </authorList>
    </citation>
    <scope>IDENTIFICATION</scope>
</reference>
<evidence type="ECO:0000313" key="3">
    <source>
        <dbReference type="Proteomes" id="UP000887540"/>
    </source>
</evidence>
<dbReference type="WBParaSite" id="ACRNAN_scaffold957.g30082.t1">
    <property type="protein sequence ID" value="ACRNAN_scaffold957.g30082.t1"/>
    <property type="gene ID" value="ACRNAN_scaffold957.g30082"/>
</dbReference>
<organism evidence="3 4">
    <name type="scientific">Acrobeloides nanus</name>
    <dbReference type="NCBI Taxonomy" id="290746"/>
    <lineage>
        <taxon>Eukaryota</taxon>
        <taxon>Metazoa</taxon>
        <taxon>Ecdysozoa</taxon>
        <taxon>Nematoda</taxon>
        <taxon>Chromadorea</taxon>
        <taxon>Rhabditida</taxon>
        <taxon>Tylenchina</taxon>
        <taxon>Cephalobomorpha</taxon>
        <taxon>Cephaloboidea</taxon>
        <taxon>Cephalobidae</taxon>
        <taxon>Acrobeloides</taxon>
    </lineage>
</organism>
<dbReference type="Proteomes" id="UP000887540">
    <property type="component" value="Unplaced"/>
</dbReference>
<keyword evidence="1" id="KW-0732">Signal</keyword>
<name>A0A914ER44_9BILA</name>
<sequence>MSVKLIAILTFISLVDRSLSDRCPTAGEYVYNNTQSINFVNPGGINSPSNDSCNNISIGYTNQTLGLVAQLQYCVNFSDTDQLIFSNGVYPTVVVDKNLCNQYNSGPVLFNGTTSSIITAQLKQDPGSSPVVFYITISVAKLNIITTSTAAPTTKHYTGPGPNPYSARMDLAIAVDTSFGPGIEFFNNKTKPIINHLVNYLTVDDPPTLQSKTTRLSLITLSPFQNAGGFGLVTPWGANGTYFTQRFNTVDIVPFNSSYYTSVLTGFVQTAFSPSGIIPARNRTQKVLLIFVNSDARPSSDPDDSAGKFGILRNTLESYDVHTVVVNMGSDITNLKAGFTGIVGANQVYYYSYNTAFTSADQVAQDILASVLMNGNALCATSLNSASPINATGNSNSNTTIRVPQANSITNPQQTQAYCNNLDYTYIYTPKSANGISDGVIVSVLTQELAYGPDKLIISNGTEPIASFSGYEVEDAHICINNATNVSISVITQNGHVYSGVTVTFTELNTNCEGKGYPAPYYRRRKRSIE</sequence>
<evidence type="ECO:0000259" key="2">
    <source>
        <dbReference type="PROSITE" id="PS50234"/>
    </source>
</evidence>
<evidence type="ECO:0000256" key="1">
    <source>
        <dbReference type="SAM" id="SignalP"/>
    </source>
</evidence>
<feature type="domain" description="VWFA" evidence="2">
    <location>
        <begin position="170"/>
        <end position="371"/>
    </location>
</feature>
<dbReference type="PROSITE" id="PS50234">
    <property type="entry name" value="VWFA"/>
    <property type="match status" value="1"/>
</dbReference>